<evidence type="ECO:0000313" key="2">
    <source>
        <dbReference type="Proteomes" id="UP000308886"/>
    </source>
</evidence>
<accession>A0AC61QTM9</accession>
<protein>
    <submittedName>
        <fullName evidence="1">Transcriptional regulator</fullName>
    </submittedName>
</protein>
<sequence>MEQKFCQSCGMPMPPTGEYKGTNADGSPNEDYCLDCYKDGKFTQEMTMEQMVEHSAQFTDEINEWSGTNMTVKEMKDWLRQFYPTLKRWRKCP</sequence>
<keyword evidence="2" id="KW-1185">Reference proteome</keyword>
<organism evidence="1 2">
    <name type="scientific">Palleniella muris</name>
    <dbReference type="NCBI Taxonomy" id="3038145"/>
    <lineage>
        <taxon>Bacteria</taxon>
        <taxon>Pseudomonadati</taxon>
        <taxon>Bacteroidota</taxon>
        <taxon>Bacteroidia</taxon>
        <taxon>Bacteroidales</taxon>
        <taxon>Prevotellaceae</taxon>
        <taxon>Palleniella</taxon>
    </lineage>
</organism>
<proteinExistence type="predicted"/>
<dbReference type="Proteomes" id="UP000308886">
    <property type="component" value="Unassembled WGS sequence"/>
</dbReference>
<reference evidence="1" key="1">
    <citation type="submission" date="2019-04" db="EMBL/GenBank/DDBJ databases">
        <title>Microbes associate with the intestines of laboratory mice.</title>
        <authorList>
            <person name="Navarre W."/>
            <person name="Wong E."/>
            <person name="Huang K."/>
            <person name="Tropini C."/>
            <person name="Ng K."/>
            <person name="Yu B."/>
        </authorList>
    </citation>
    <scope>NUCLEOTIDE SEQUENCE</scope>
    <source>
        <strain evidence="1">NM73_A23</strain>
    </source>
</reference>
<gene>
    <name evidence="1" type="ORF">E5358_01825</name>
</gene>
<dbReference type="EMBL" id="SRZC01000002">
    <property type="protein sequence ID" value="TGX83935.1"/>
    <property type="molecule type" value="Genomic_DNA"/>
</dbReference>
<comment type="caution">
    <text evidence="1">The sequence shown here is derived from an EMBL/GenBank/DDBJ whole genome shotgun (WGS) entry which is preliminary data.</text>
</comment>
<evidence type="ECO:0000313" key="1">
    <source>
        <dbReference type="EMBL" id="TGX83935.1"/>
    </source>
</evidence>
<name>A0AC61QTM9_9BACT</name>